<comment type="similarity">
    <text evidence="2">Belongs to the CND3 (condensin subunit 3) family.</text>
</comment>
<dbReference type="GO" id="GO:0000793">
    <property type="term" value="C:condensed chromosome"/>
    <property type="evidence" value="ECO:0007669"/>
    <property type="project" value="TreeGrafter"/>
</dbReference>
<comment type="subcellular location">
    <subcellularLocation>
        <location evidence="1">Chromosome</location>
    </subcellularLocation>
</comment>
<keyword evidence="4" id="KW-0132">Cell division</keyword>
<keyword evidence="3" id="KW-0158">Chromosome</keyword>
<dbReference type="InterPro" id="IPR027165">
    <property type="entry name" value="CND3"/>
</dbReference>
<accession>A0A182N258</accession>
<keyword evidence="10" id="KW-1185">Reference proteome</keyword>
<dbReference type="InterPro" id="IPR025977">
    <property type="entry name" value="Cnd3_C"/>
</dbReference>
<evidence type="ECO:0000256" key="3">
    <source>
        <dbReference type="ARBA" id="ARBA00022454"/>
    </source>
</evidence>
<evidence type="ECO:0000259" key="8">
    <source>
        <dbReference type="Pfam" id="PF12719"/>
    </source>
</evidence>
<dbReference type="STRING" id="7168.A0A182N258"/>
<evidence type="ECO:0000313" key="10">
    <source>
        <dbReference type="Proteomes" id="UP000075884"/>
    </source>
</evidence>
<evidence type="ECO:0000256" key="1">
    <source>
        <dbReference type="ARBA" id="ARBA00004286"/>
    </source>
</evidence>
<name>A0A182N258_9DIPT</name>
<dbReference type="GO" id="GO:0005737">
    <property type="term" value="C:cytoplasm"/>
    <property type="evidence" value="ECO:0007669"/>
    <property type="project" value="TreeGrafter"/>
</dbReference>
<dbReference type="PANTHER" id="PTHR14418:SF5">
    <property type="entry name" value="CONDENSIN COMPLEX SUBUNIT 3"/>
    <property type="match status" value="1"/>
</dbReference>
<evidence type="ECO:0000256" key="4">
    <source>
        <dbReference type="ARBA" id="ARBA00022618"/>
    </source>
</evidence>
<dbReference type="EnsemblMetazoa" id="ADIR001716-RA">
    <property type="protein sequence ID" value="ADIR001716-PA"/>
    <property type="gene ID" value="ADIR001716"/>
</dbReference>
<evidence type="ECO:0000256" key="7">
    <source>
        <dbReference type="ARBA" id="ARBA00023306"/>
    </source>
</evidence>
<dbReference type="AlphaFoldDB" id="A0A182N258"/>
<dbReference type="GO" id="GO:0000796">
    <property type="term" value="C:condensin complex"/>
    <property type="evidence" value="ECO:0007669"/>
    <property type="project" value="InterPro"/>
</dbReference>
<keyword evidence="5" id="KW-0498">Mitosis</keyword>
<evidence type="ECO:0000256" key="2">
    <source>
        <dbReference type="ARBA" id="ARBA00006533"/>
    </source>
</evidence>
<dbReference type="PANTHER" id="PTHR14418">
    <property type="entry name" value="CONDENSIN COMPLEX SUBUNIT 3-RELATED"/>
    <property type="match status" value="1"/>
</dbReference>
<reference evidence="10" key="1">
    <citation type="submission" date="2013-03" db="EMBL/GenBank/DDBJ databases">
        <title>The Genome Sequence of Anopheles dirus WRAIR2.</title>
        <authorList>
            <consortium name="The Broad Institute Genomics Platform"/>
            <person name="Neafsey D.E."/>
            <person name="Walton C."/>
            <person name="Walker B."/>
            <person name="Young S.K."/>
            <person name="Zeng Q."/>
            <person name="Gargeya S."/>
            <person name="Fitzgerald M."/>
            <person name="Haas B."/>
            <person name="Abouelleil A."/>
            <person name="Allen A.W."/>
            <person name="Alvarado L."/>
            <person name="Arachchi H.M."/>
            <person name="Berlin A.M."/>
            <person name="Chapman S.B."/>
            <person name="Gainer-Dewar J."/>
            <person name="Goldberg J."/>
            <person name="Griggs A."/>
            <person name="Gujja S."/>
            <person name="Hansen M."/>
            <person name="Howarth C."/>
            <person name="Imamovic A."/>
            <person name="Ireland A."/>
            <person name="Larimer J."/>
            <person name="McCowan C."/>
            <person name="Murphy C."/>
            <person name="Pearson M."/>
            <person name="Poon T.W."/>
            <person name="Priest M."/>
            <person name="Roberts A."/>
            <person name="Saif S."/>
            <person name="Shea T."/>
            <person name="Sisk P."/>
            <person name="Sykes S."/>
            <person name="Wortman J."/>
            <person name="Nusbaum C."/>
            <person name="Birren B."/>
        </authorList>
    </citation>
    <scope>NUCLEOTIDE SEQUENCE [LARGE SCALE GENOMIC DNA]</scope>
    <source>
        <strain evidence="10">WRAIR2</strain>
    </source>
</reference>
<evidence type="ECO:0000313" key="9">
    <source>
        <dbReference type="EnsemblMetazoa" id="ADIR001716-PA"/>
    </source>
</evidence>
<dbReference type="Pfam" id="PF12719">
    <property type="entry name" value="Cnd3"/>
    <property type="match status" value="1"/>
</dbReference>
<dbReference type="GO" id="GO:0007076">
    <property type="term" value="P:mitotic chromosome condensation"/>
    <property type="evidence" value="ECO:0007669"/>
    <property type="project" value="InterPro"/>
</dbReference>
<dbReference type="InterPro" id="IPR011989">
    <property type="entry name" value="ARM-like"/>
</dbReference>
<feature type="domain" description="Nuclear condensin complex subunit 3 C-terminal" evidence="8">
    <location>
        <begin position="615"/>
        <end position="919"/>
    </location>
</feature>
<organism evidence="9 10">
    <name type="scientific">Anopheles dirus</name>
    <dbReference type="NCBI Taxonomy" id="7168"/>
    <lineage>
        <taxon>Eukaryota</taxon>
        <taxon>Metazoa</taxon>
        <taxon>Ecdysozoa</taxon>
        <taxon>Arthropoda</taxon>
        <taxon>Hexapoda</taxon>
        <taxon>Insecta</taxon>
        <taxon>Pterygota</taxon>
        <taxon>Neoptera</taxon>
        <taxon>Endopterygota</taxon>
        <taxon>Diptera</taxon>
        <taxon>Nematocera</taxon>
        <taxon>Culicoidea</taxon>
        <taxon>Culicidae</taxon>
        <taxon>Anophelinae</taxon>
        <taxon>Anopheles</taxon>
    </lineage>
</organism>
<evidence type="ECO:0000256" key="6">
    <source>
        <dbReference type="ARBA" id="ARBA00023067"/>
    </source>
</evidence>
<dbReference type="InterPro" id="IPR016024">
    <property type="entry name" value="ARM-type_fold"/>
</dbReference>
<evidence type="ECO:0000256" key="5">
    <source>
        <dbReference type="ARBA" id="ARBA00022776"/>
    </source>
</evidence>
<reference evidence="9" key="2">
    <citation type="submission" date="2020-05" db="UniProtKB">
        <authorList>
            <consortium name="EnsemblMetazoa"/>
        </authorList>
    </citation>
    <scope>IDENTIFICATION</scope>
    <source>
        <strain evidence="9">WRAIR2</strain>
    </source>
</reference>
<dbReference type="SUPFAM" id="SSF48371">
    <property type="entry name" value="ARM repeat"/>
    <property type="match status" value="1"/>
</dbReference>
<dbReference type="VEuPathDB" id="VectorBase:ADIR001716"/>
<dbReference type="Proteomes" id="UP000075884">
    <property type="component" value="Unassembled WGS sequence"/>
</dbReference>
<sequence length="995" mass="114149">MPSGKRKLVVAKANSLEKTKYSTAVIQTLLNAQQNETAHAKLVQQLKQQYATVPHDTFMKSLVQTIKRQIQHDLTNDYATNVLKLCAKFVAHPVYSEQEVTHPIIASIFDWLLSTISRAQSIRVRICQLVNLILNALGPDAALDDAICDKILRYMLERMRDTSQLVRVQAVLALLRLQNPNPSEDPVLRAYVYHLDKDPSSKVRQAIITSLGLSYRSIPCVLERLWDVDEHVRRHTYMQMSSYPVRQYKVTQRLMLLEQGLTDHSESVRRVMRDVLIPQWIESYQRDYVAFVEALKLDTDEKGMHRFRKTSKMTLMEIFKKNGVQEMVQLLHFSEANKIVPLAELSIERAICWQAMLEYLRDYDSNEMEDYMTELSKLSDYIESLVAKPSSLVIFSGSSTVHTTSSQRQAGESMDTLQQFHLQHILQTLLEIVLMYDFGDEFGRERIKLVLSRMLCTETLFETNVRVIMETFERVIMDVDERFNFFVELVSSIVLEPARQDILNSSRQLIDAYLERHPELTSLKLHISALRVKILELKEQESNLSAKKDYTGAQLTNEELNQCNEMYIDLVKPLVHAMTQTTRNRSVSVTDTSSTAVFRASMLRDHRVTHPTIDKCLQICFYLVNSPSVSVITPAVCELYRNFISRHVQSSQLSSRDSALRASTAFSMLYDGLSKETFQLLYQQLLTTASTRLWKTGIECVFELLDRYGLKHFDLEDEDTREYSNIGNDYSGSQHSSCRQLFNRHNKSYDENSSQSACNWNEFYKLSVHFMDTCEENSICSGIAEGFCRLILHGKCTAPGIMSKLMLRYFNPTTDAEMQQMLGIFFQQLIKRRRQEIMQKALLSTLFMVLEAPKECPLAKVRPDEVIAFVVESTQPVFCSAGVNLHNTIALSFLGVMRDNISQNSLLKLLSKELPTLDIKHDPVFRADLANRAEEIRKEASLDAKAVQYLITFRDLMMGKIQDTLTFSSSRAPSRACTKQEVEADSLGLELEGEQ</sequence>
<dbReference type="GO" id="GO:0051301">
    <property type="term" value="P:cell division"/>
    <property type="evidence" value="ECO:0007669"/>
    <property type="project" value="UniProtKB-KW"/>
</dbReference>
<protein>
    <recommendedName>
        <fullName evidence="8">Nuclear condensin complex subunit 3 C-terminal domain-containing protein</fullName>
    </recommendedName>
</protein>
<keyword evidence="6" id="KW-0226">DNA condensation</keyword>
<dbReference type="Gene3D" id="1.25.10.10">
    <property type="entry name" value="Leucine-rich Repeat Variant"/>
    <property type="match status" value="1"/>
</dbReference>
<keyword evidence="7" id="KW-0131">Cell cycle</keyword>
<proteinExistence type="inferred from homology"/>